<evidence type="ECO:0000256" key="1">
    <source>
        <dbReference type="ARBA" id="ARBA00023015"/>
    </source>
</evidence>
<dbReference type="Gene3D" id="1.10.10.60">
    <property type="entry name" value="Homeodomain-like"/>
    <property type="match status" value="1"/>
</dbReference>
<dbReference type="GO" id="GO:0003700">
    <property type="term" value="F:DNA-binding transcription factor activity"/>
    <property type="evidence" value="ECO:0007669"/>
    <property type="project" value="InterPro"/>
</dbReference>
<accession>A0A4U3LLJ3</accession>
<dbReference type="SUPFAM" id="SSF46689">
    <property type="entry name" value="Homeodomain-like"/>
    <property type="match status" value="1"/>
</dbReference>
<dbReference type="SMART" id="SM00342">
    <property type="entry name" value="HTH_ARAC"/>
    <property type="match status" value="1"/>
</dbReference>
<dbReference type="InterPro" id="IPR009057">
    <property type="entry name" value="Homeodomain-like_sf"/>
</dbReference>
<keyword evidence="2" id="KW-0238">DNA-binding</keyword>
<dbReference type="Proteomes" id="UP000305836">
    <property type="component" value="Unassembled WGS sequence"/>
</dbReference>
<keyword evidence="3" id="KW-0804">Transcription</keyword>
<evidence type="ECO:0000313" key="6">
    <source>
        <dbReference type="Proteomes" id="UP000305836"/>
    </source>
</evidence>
<evidence type="ECO:0000259" key="4">
    <source>
        <dbReference type="PROSITE" id="PS01124"/>
    </source>
</evidence>
<reference evidence="5 6" key="1">
    <citation type="submission" date="2019-04" db="EMBL/GenBank/DDBJ databases">
        <title>Kribbella sp. NEAU-THZ 27 nov., a novel actinomycete isolated from soil.</title>
        <authorList>
            <person name="Duan L."/>
        </authorList>
    </citation>
    <scope>NUCLEOTIDE SEQUENCE [LARGE SCALE GENOMIC DNA]</scope>
    <source>
        <strain evidence="6">NEAU-THZ27</strain>
    </source>
</reference>
<sequence length="346" mass="37621">MSWCREERVVGAMTDILDTRSVPAADRAEVVRETIGSRKVQVEIDFPAEAGPAAAYGAISQLGQLTVCSVRSNALSVERTPTLARDELPPSIFLGLQLAGSSLVIQGGREAVLKPRDLVIYDSTAPYTLVDTDGIRQHFFRIPIAALRLPHDAIRQICATTLSPGHPIADLVATYPYRLASHPDIYTHPAADAVSHPSVELVRALITTHLDATALEKEPPRATLLVRILEYVRAHLGDPGLHAGQIAAEHHISVRHLYNVLAAGGISLGDWIRNQRLEGCREDLARPGLRSLTIATVARRWGFTDPSSFGRLFRATYGLSPREWRTLGDRDPVGATGISSLIPAPE</sequence>
<dbReference type="InterPro" id="IPR035418">
    <property type="entry name" value="AraC-bd_2"/>
</dbReference>
<dbReference type="PRINTS" id="PR00032">
    <property type="entry name" value="HTHARAC"/>
</dbReference>
<gene>
    <name evidence="5" type="ORF">FDA38_29960</name>
</gene>
<keyword evidence="6" id="KW-1185">Reference proteome</keyword>
<dbReference type="Pfam" id="PF14525">
    <property type="entry name" value="AraC_binding_2"/>
    <property type="match status" value="1"/>
</dbReference>
<keyword evidence="1" id="KW-0805">Transcription regulation</keyword>
<feature type="domain" description="HTH araC/xylS-type" evidence="4">
    <location>
        <begin position="226"/>
        <end position="327"/>
    </location>
</feature>
<evidence type="ECO:0000256" key="3">
    <source>
        <dbReference type="ARBA" id="ARBA00023163"/>
    </source>
</evidence>
<dbReference type="EMBL" id="SZPZ01000004">
    <property type="protein sequence ID" value="TKK76591.1"/>
    <property type="molecule type" value="Genomic_DNA"/>
</dbReference>
<proteinExistence type="predicted"/>
<evidence type="ECO:0000256" key="2">
    <source>
        <dbReference type="ARBA" id="ARBA00023125"/>
    </source>
</evidence>
<dbReference type="Pfam" id="PF12833">
    <property type="entry name" value="HTH_18"/>
    <property type="match status" value="1"/>
</dbReference>
<dbReference type="OrthoDB" id="9799345at2"/>
<evidence type="ECO:0000313" key="5">
    <source>
        <dbReference type="EMBL" id="TKK76591.1"/>
    </source>
</evidence>
<dbReference type="InterPro" id="IPR020449">
    <property type="entry name" value="Tscrpt_reg_AraC-type_HTH"/>
</dbReference>
<name>A0A4U3LLJ3_9ACTN</name>
<dbReference type="PANTHER" id="PTHR46796">
    <property type="entry name" value="HTH-TYPE TRANSCRIPTIONAL ACTIVATOR RHAS-RELATED"/>
    <property type="match status" value="1"/>
</dbReference>
<protein>
    <submittedName>
        <fullName evidence="5">Helix-turn-helix domain-containing protein</fullName>
    </submittedName>
</protein>
<dbReference type="InterPro" id="IPR018060">
    <property type="entry name" value="HTH_AraC"/>
</dbReference>
<dbReference type="PROSITE" id="PS01124">
    <property type="entry name" value="HTH_ARAC_FAMILY_2"/>
    <property type="match status" value="1"/>
</dbReference>
<dbReference type="InterPro" id="IPR050204">
    <property type="entry name" value="AraC_XylS_family_regulators"/>
</dbReference>
<dbReference type="PANTHER" id="PTHR46796:SF6">
    <property type="entry name" value="ARAC SUBFAMILY"/>
    <property type="match status" value="1"/>
</dbReference>
<comment type="caution">
    <text evidence="5">The sequence shown here is derived from an EMBL/GenBank/DDBJ whole genome shotgun (WGS) entry which is preliminary data.</text>
</comment>
<dbReference type="AlphaFoldDB" id="A0A4U3LLJ3"/>
<dbReference type="GO" id="GO:0043565">
    <property type="term" value="F:sequence-specific DNA binding"/>
    <property type="evidence" value="ECO:0007669"/>
    <property type="project" value="InterPro"/>
</dbReference>
<organism evidence="5 6">
    <name type="scientific">Kribbella jiaozuonensis</name>
    <dbReference type="NCBI Taxonomy" id="2575441"/>
    <lineage>
        <taxon>Bacteria</taxon>
        <taxon>Bacillati</taxon>
        <taxon>Actinomycetota</taxon>
        <taxon>Actinomycetes</taxon>
        <taxon>Propionibacteriales</taxon>
        <taxon>Kribbellaceae</taxon>
        <taxon>Kribbella</taxon>
    </lineage>
</organism>